<accession>A0A0A5HSF3</accession>
<dbReference type="AlphaFoldDB" id="A0A0A5HSF3"/>
<dbReference type="OrthoDB" id="9798559at2"/>
<reference evidence="1 2" key="1">
    <citation type="submission" date="2013-08" db="EMBL/GenBank/DDBJ databases">
        <authorList>
            <person name="Huang J."/>
            <person name="Wang G."/>
        </authorList>
    </citation>
    <scope>NUCLEOTIDE SEQUENCE [LARGE SCALE GENOMIC DNA]</scope>
    <source>
        <strain evidence="1 2">BH030004</strain>
    </source>
</reference>
<sequence>MTIQVNGKQIDLPQSVNHISDLLNHYNLQSNQVIVELNQAIVDQKLHADTQIQNGDQVELVHFVGGG</sequence>
<comment type="caution">
    <text evidence="1">The sequence shown here is derived from an EMBL/GenBank/DDBJ whole genome shotgun (WGS) entry which is preliminary data.</text>
</comment>
<dbReference type="InterPro" id="IPR003749">
    <property type="entry name" value="ThiS/MoaD-like"/>
</dbReference>
<dbReference type="PANTHER" id="PTHR34472">
    <property type="entry name" value="SULFUR CARRIER PROTEIN THIS"/>
    <property type="match status" value="1"/>
</dbReference>
<dbReference type="STRING" id="1385511.GCA_000425225_01773"/>
<dbReference type="Gene3D" id="3.10.20.30">
    <property type="match status" value="1"/>
</dbReference>
<dbReference type="EMBL" id="AVPF01000030">
    <property type="protein sequence ID" value="KGX86527.1"/>
    <property type="molecule type" value="Genomic_DNA"/>
</dbReference>
<dbReference type="CDD" id="cd00565">
    <property type="entry name" value="Ubl_ThiS"/>
    <property type="match status" value="1"/>
</dbReference>
<dbReference type="RefSeq" id="WP_027445804.1">
    <property type="nucleotide sequence ID" value="NZ_AULJ01000018.1"/>
</dbReference>
<dbReference type="eggNOG" id="COG2104">
    <property type="taxonomic scope" value="Bacteria"/>
</dbReference>
<evidence type="ECO:0000313" key="2">
    <source>
        <dbReference type="Proteomes" id="UP000030403"/>
    </source>
</evidence>
<dbReference type="PANTHER" id="PTHR34472:SF1">
    <property type="entry name" value="SULFUR CARRIER PROTEIN THIS"/>
    <property type="match status" value="1"/>
</dbReference>
<name>A0A0A5HSF3_9BACI</name>
<evidence type="ECO:0000313" key="1">
    <source>
        <dbReference type="EMBL" id="KGX86527.1"/>
    </source>
</evidence>
<organism evidence="1 2">
    <name type="scientific">Pontibacillus marinus BH030004 = DSM 16465</name>
    <dbReference type="NCBI Taxonomy" id="1385511"/>
    <lineage>
        <taxon>Bacteria</taxon>
        <taxon>Bacillati</taxon>
        <taxon>Bacillota</taxon>
        <taxon>Bacilli</taxon>
        <taxon>Bacillales</taxon>
        <taxon>Bacillaceae</taxon>
        <taxon>Pontibacillus</taxon>
    </lineage>
</organism>
<gene>
    <name evidence="1" type="ORF">N783_11960</name>
</gene>
<protein>
    <submittedName>
        <fullName evidence="1">Sulfur carrier protein ThiS</fullName>
    </submittedName>
</protein>
<dbReference type="InterPro" id="IPR016155">
    <property type="entry name" value="Mopterin_synth/thiamin_S_b"/>
</dbReference>
<proteinExistence type="predicted"/>
<dbReference type="InterPro" id="IPR012675">
    <property type="entry name" value="Beta-grasp_dom_sf"/>
</dbReference>
<dbReference type="InterPro" id="IPR010035">
    <property type="entry name" value="Thi_S"/>
</dbReference>
<dbReference type="Proteomes" id="UP000030403">
    <property type="component" value="Unassembled WGS sequence"/>
</dbReference>
<dbReference type="SUPFAM" id="SSF54285">
    <property type="entry name" value="MoaD/ThiS"/>
    <property type="match status" value="1"/>
</dbReference>
<dbReference type="NCBIfam" id="TIGR01683">
    <property type="entry name" value="thiS"/>
    <property type="match status" value="1"/>
</dbReference>
<keyword evidence="2" id="KW-1185">Reference proteome</keyword>
<dbReference type="Pfam" id="PF02597">
    <property type="entry name" value="ThiS"/>
    <property type="match status" value="1"/>
</dbReference>